<keyword evidence="1" id="KW-0472">Membrane</keyword>
<keyword evidence="1" id="KW-0812">Transmembrane</keyword>
<protein>
    <submittedName>
        <fullName evidence="2">Uncharacterized protein</fullName>
    </submittedName>
</protein>
<evidence type="ECO:0000313" key="2">
    <source>
        <dbReference type="EMBL" id="SNS38803.1"/>
    </source>
</evidence>
<feature type="transmembrane region" description="Helical" evidence="1">
    <location>
        <begin position="6"/>
        <end position="25"/>
    </location>
</feature>
<dbReference type="AlphaFoldDB" id="A0A239E494"/>
<keyword evidence="1" id="KW-1133">Transmembrane helix</keyword>
<gene>
    <name evidence="2" type="ORF">SAMN06295955_101563</name>
</gene>
<keyword evidence="3" id="KW-1185">Reference proteome</keyword>
<sequence length="77" mass="8522">MEYWLNVAGLSSGFIGSVLIFFFGVPRQVDNEGATFIITDAVNLNERHRISRYRLLGNLGLGMLAFAFALQLIATTL</sequence>
<feature type="transmembrane region" description="Helical" evidence="1">
    <location>
        <begin position="55"/>
        <end position="74"/>
    </location>
</feature>
<evidence type="ECO:0000313" key="3">
    <source>
        <dbReference type="Proteomes" id="UP000198339"/>
    </source>
</evidence>
<accession>A0A239E494</accession>
<name>A0A239E494_9SPHN</name>
<evidence type="ECO:0000256" key="1">
    <source>
        <dbReference type="SAM" id="Phobius"/>
    </source>
</evidence>
<dbReference type="EMBL" id="FZPA01000001">
    <property type="protein sequence ID" value="SNS38803.1"/>
    <property type="molecule type" value="Genomic_DNA"/>
</dbReference>
<reference evidence="2 3" key="1">
    <citation type="submission" date="2017-06" db="EMBL/GenBank/DDBJ databases">
        <authorList>
            <person name="Kim H.J."/>
            <person name="Triplett B.A."/>
        </authorList>
    </citation>
    <scope>NUCLEOTIDE SEQUENCE [LARGE SCALE GENOMIC DNA]</scope>
    <source>
        <strain evidence="2 3">DS15</strain>
    </source>
</reference>
<proteinExistence type="predicted"/>
<organism evidence="2 3">
    <name type="scientific">Sphingopyxis indica</name>
    <dbReference type="NCBI Taxonomy" id="436663"/>
    <lineage>
        <taxon>Bacteria</taxon>
        <taxon>Pseudomonadati</taxon>
        <taxon>Pseudomonadota</taxon>
        <taxon>Alphaproteobacteria</taxon>
        <taxon>Sphingomonadales</taxon>
        <taxon>Sphingomonadaceae</taxon>
        <taxon>Sphingopyxis</taxon>
    </lineage>
</organism>
<dbReference type="Proteomes" id="UP000198339">
    <property type="component" value="Unassembled WGS sequence"/>
</dbReference>